<organism evidence="6 7">
    <name type="scientific">Crateriforma conspicua</name>
    <dbReference type="NCBI Taxonomy" id="2527996"/>
    <lineage>
        <taxon>Bacteria</taxon>
        <taxon>Pseudomonadati</taxon>
        <taxon>Planctomycetota</taxon>
        <taxon>Planctomycetia</taxon>
        <taxon>Planctomycetales</taxon>
        <taxon>Planctomycetaceae</taxon>
        <taxon>Crateriforma</taxon>
    </lineage>
</organism>
<dbReference type="SUPFAM" id="SSF53649">
    <property type="entry name" value="Alkaline phosphatase-like"/>
    <property type="match status" value="1"/>
</dbReference>
<dbReference type="InterPro" id="IPR011989">
    <property type="entry name" value="ARM-like"/>
</dbReference>
<dbReference type="AlphaFoldDB" id="A0A5C6FLW3"/>
<dbReference type="SUPFAM" id="SSF48371">
    <property type="entry name" value="ARM repeat"/>
    <property type="match status" value="1"/>
</dbReference>
<dbReference type="PANTHER" id="PTHR42693:SF53">
    <property type="entry name" value="ENDO-4-O-SULFATASE"/>
    <property type="match status" value="1"/>
</dbReference>
<evidence type="ECO:0000256" key="2">
    <source>
        <dbReference type="ARBA" id="ARBA00022723"/>
    </source>
</evidence>
<reference evidence="6 7" key="1">
    <citation type="submission" date="2019-02" db="EMBL/GenBank/DDBJ databases">
        <title>Deep-cultivation of Planctomycetes and their phenomic and genomic characterization uncovers novel biology.</title>
        <authorList>
            <person name="Wiegand S."/>
            <person name="Jogler M."/>
            <person name="Boedeker C."/>
            <person name="Pinto D."/>
            <person name="Vollmers J."/>
            <person name="Rivas-Marin E."/>
            <person name="Kohn T."/>
            <person name="Peeters S.H."/>
            <person name="Heuer A."/>
            <person name="Rast P."/>
            <person name="Oberbeckmann S."/>
            <person name="Bunk B."/>
            <person name="Jeske O."/>
            <person name="Meyerdierks A."/>
            <person name="Storesund J.E."/>
            <person name="Kallscheuer N."/>
            <person name="Luecker S."/>
            <person name="Lage O.M."/>
            <person name="Pohl T."/>
            <person name="Merkel B.J."/>
            <person name="Hornburger P."/>
            <person name="Mueller R.-W."/>
            <person name="Bruemmer F."/>
            <person name="Labrenz M."/>
            <person name="Spormann A.M."/>
            <person name="Op Den Camp H."/>
            <person name="Overmann J."/>
            <person name="Amann R."/>
            <person name="Jetten M.S.M."/>
            <person name="Mascher T."/>
            <person name="Medema M.H."/>
            <person name="Devos D.P."/>
            <person name="Kaster A.-K."/>
            <person name="Ovreas L."/>
            <person name="Rohde M."/>
            <person name="Galperin M.Y."/>
            <person name="Jogler C."/>
        </authorList>
    </citation>
    <scope>NUCLEOTIDE SEQUENCE [LARGE SCALE GENOMIC DNA]</scope>
    <source>
        <strain evidence="6 7">V7</strain>
    </source>
</reference>
<dbReference type="Pfam" id="PF00884">
    <property type="entry name" value="Sulfatase"/>
    <property type="match status" value="2"/>
</dbReference>
<dbReference type="EMBL" id="SJPZ01000002">
    <property type="protein sequence ID" value="TWU63150.1"/>
    <property type="molecule type" value="Genomic_DNA"/>
</dbReference>
<feature type="domain" description="Sulfatase N-terminal" evidence="5">
    <location>
        <begin position="217"/>
        <end position="364"/>
    </location>
</feature>
<dbReference type="GO" id="GO:0004065">
    <property type="term" value="F:arylsulfatase activity"/>
    <property type="evidence" value="ECO:0007669"/>
    <property type="project" value="UniProtKB-EC"/>
</dbReference>
<dbReference type="InterPro" id="IPR050738">
    <property type="entry name" value="Sulfatase"/>
</dbReference>
<evidence type="ECO:0000256" key="3">
    <source>
        <dbReference type="ARBA" id="ARBA00022801"/>
    </source>
</evidence>
<keyword evidence="4" id="KW-0106">Calcium</keyword>
<dbReference type="Gene3D" id="1.25.10.10">
    <property type="entry name" value="Leucine-rich Repeat Variant"/>
    <property type="match status" value="1"/>
</dbReference>
<sequence length="677" mass="76614">MAWGLLSRSRLNRPAIVDAWCRLNEDAGFSIDRPAFITKVFLMPDSRCFLFSFWAALCIAGSGHVSPAMAQAENGRSETATTAGADRPNILWITSEDNGVSWVSCYGGTNANTPAIDGLAEEGFRYTHCFDNAAVCAPTRSCWITGMYGISNGTQPMRSRNPIPHDQIKYYPDLLREAGYHTSNPGKTDYNIGGREDKACWDFKGEKGKSPYGWKYRKPGQPFFAVVNIQDSHESRAHGSVDNVTKDPAKMKLYSYHPDLPVVRKNYAKYAEAVERMDAKVGATIEALKQDGLYDDTIIVYNSDHGGVMARSKRFLYASGVHCPLVIRIPAKWKHLYPAAEPGTTVDRIVSFVDMPKTWLALADADIPEQFQGTVFLGDQMEPAPKYHLGFRERADERLDNVRMIRDERYAYHKNYMPYAPAGQHLAYLWKAPLTAAWEQHHREGKTNEITGRFFRPRVSEEFYDNQTDFDNVHNLIDAPEHQAKISELKKALREKQLELRDSGLMPEKMRERRAATNGITIYEMVRDENLYPLERYLDLADLALARDPSNLETFVGGMSDSDEVIRWWSAVGLHLLDQHAMPAKDVLRNGLSDESHEVRMMSAWTLVELGDSKQALACLEEMLFEGTENEPMLHNVIDWMGEPALPLVKSYVDQGKTREGRYGISIFGRIAELNGW</sequence>
<dbReference type="Proteomes" id="UP000316476">
    <property type="component" value="Unassembled WGS sequence"/>
</dbReference>
<feature type="domain" description="Sulfatase N-terminal" evidence="5">
    <location>
        <begin position="88"/>
        <end position="189"/>
    </location>
</feature>
<protein>
    <submittedName>
        <fullName evidence="6">Arylsulfatase</fullName>
        <ecNumber evidence="6">3.1.6.1</ecNumber>
    </submittedName>
</protein>
<dbReference type="Pfam" id="PF13646">
    <property type="entry name" value="HEAT_2"/>
    <property type="match status" value="1"/>
</dbReference>
<dbReference type="GO" id="GO:0046872">
    <property type="term" value="F:metal ion binding"/>
    <property type="evidence" value="ECO:0007669"/>
    <property type="project" value="UniProtKB-KW"/>
</dbReference>
<evidence type="ECO:0000256" key="1">
    <source>
        <dbReference type="ARBA" id="ARBA00008779"/>
    </source>
</evidence>
<evidence type="ECO:0000313" key="7">
    <source>
        <dbReference type="Proteomes" id="UP000316476"/>
    </source>
</evidence>
<dbReference type="InterPro" id="IPR024607">
    <property type="entry name" value="Sulfatase_CS"/>
</dbReference>
<evidence type="ECO:0000313" key="6">
    <source>
        <dbReference type="EMBL" id="TWU63150.1"/>
    </source>
</evidence>
<dbReference type="EC" id="3.1.6.1" evidence="6"/>
<name>A0A5C6FLW3_9PLAN</name>
<dbReference type="CDD" id="cd16027">
    <property type="entry name" value="SGSH"/>
    <property type="match status" value="1"/>
</dbReference>
<keyword evidence="2" id="KW-0479">Metal-binding</keyword>
<gene>
    <name evidence="6" type="primary">atsA_97</name>
    <name evidence="6" type="ORF">V7x_48880</name>
</gene>
<comment type="caution">
    <text evidence="6">The sequence shown here is derived from an EMBL/GenBank/DDBJ whole genome shotgun (WGS) entry which is preliminary data.</text>
</comment>
<dbReference type="PANTHER" id="PTHR42693">
    <property type="entry name" value="ARYLSULFATASE FAMILY MEMBER"/>
    <property type="match status" value="1"/>
</dbReference>
<dbReference type="Gene3D" id="3.40.720.10">
    <property type="entry name" value="Alkaline Phosphatase, subunit A"/>
    <property type="match status" value="1"/>
</dbReference>
<proteinExistence type="inferred from homology"/>
<dbReference type="InterPro" id="IPR000917">
    <property type="entry name" value="Sulfatase_N"/>
</dbReference>
<accession>A0A5C6FLW3</accession>
<dbReference type="InterPro" id="IPR017850">
    <property type="entry name" value="Alkaline_phosphatase_core_sf"/>
</dbReference>
<dbReference type="InterPro" id="IPR016024">
    <property type="entry name" value="ARM-type_fold"/>
</dbReference>
<evidence type="ECO:0000256" key="4">
    <source>
        <dbReference type="ARBA" id="ARBA00022837"/>
    </source>
</evidence>
<dbReference type="PROSITE" id="PS00523">
    <property type="entry name" value="SULFATASE_1"/>
    <property type="match status" value="1"/>
</dbReference>
<evidence type="ECO:0000259" key="5">
    <source>
        <dbReference type="Pfam" id="PF00884"/>
    </source>
</evidence>
<comment type="similarity">
    <text evidence="1">Belongs to the sulfatase family.</text>
</comment>
<keyword evidence="3 6" id="KW-0378">Hydrolase</keyword>